<dbReference type="Proteomes" id="UP000298438">
    <property type="component" value="Unassembled WGS sequence"/>
</dbReference>
<dbReference type="InterPro" id="IPR012910">
    <property type="entry name" value="Plug_dom"/>
</dbReference>
<dbReference type="InterPro" id="IPR036942">
    <property type="entry name" value="Beta-barrel_TonB_sf"/>
</dbReference>
<keyword evidence="4" id="KW-0998">Cell outer membrane</keyword>
<keyword evidence="10" id="KW-1185">Reference proteome</keyword>
<evidence type="ECO:0000256" key="1">
    <source>
        <dbReference type="ARBA" id="ARBA00004442"/>
    </source>
</evidence>
<keyword evidence="6" id="KW-0732">Signal</keyword>
<dbReference type="Pfam" id="PF00593">
    <property type="entry name" value="TonB_dep_Rec_b-barrel"/>
    <property type="match status" value="1"/>
</dbReference>
<dbReference type="InterPro" id="IPR037066">
    <property type="entry name" value="Plug_dom_sf"/>
</dbReference>
<proteinExistence type="inferred from homology"/>
<evidence type="ECO:0000256" key="2">
    <source>
        <dbReference type="ARBA" id="ARBA00009810"/>
    </source>
</evidence>
<dbReference type="PANTHER" id="PTHR40980">
    <property type="entry name" value="PLUG DOMAIN-CONTAINING PROTEIN"/>
    <property type="match status" value="1"/>
</dbReference>
<dbReference type="RefSeq" id="WP_135207887.1">
    <property type="nucleotide sequence ID" value="NZ_SPVF01000180.1"/>
</dbReference>
<dbReference type="InterPro" id="IPR010104">
    <property type="entry name" value="TonB_rcpt_bac"/>
</dbReference>
<organism evidence="9 10">
    <name type="scientific">Zemynaea arenosa</name>
    <dbReference type="NCBI Taxonomy" id="2561931"/>
    <lineage>
        <taxon>Bacteria</taxon>
        <taxon>Pseudomonadati</taxon>
        <taxon>Pseudomonadota</taxon>
        <taxon>Betaproteobacteria</taxon>
        <taxon>Burkholderiales</taxon>
        <taxon>Oxalobacteraceae</taxon>
        <taxon>Telluria group</taxon>
        <taxon>Zemynaea</taxon>
    </lineage>
</organism>
<feature type="signal peptide" evidence="6">
    <location>
        <begin position="1"/>
        <end position="23"/>
    </location>
</feature>
<sequence length="993" mass="107067">MTYEKKPLAVAVSAALLTLASQAAPAQSAPAPDLGQVQTVEVTGIRASMEKSLNVKKNATANVEVVTAEDVGKMPDKNLADSLQRLPGVAVRTDYDEAEKVAMRGTNPDMTLIIFNGHTVSGGDWYVADQGSSSRSTSLSLMPSSVLNQALVYKTSQANIADGGLAGTVNVTTRKPLAQKERFSGVLSGGMSYADLPGKSAPDLNAMFNWKNEAGTMGLIVQAFAEKRYVRRDSASRFAYSGGSGWDVINTATMKGITDESLAGTGLKAADLNGVRIPGSMSMEFVEGVRDRKGGMFSLEFKPNQDLDVTMTGFHSGMNANNYGRLNAGAMFSMLLGRGGVQGGATPTNSNGKQVYAMIKNPVIVNETTIYGHQLKVLKAADIVYPDGTTPQYIGETEGAYRDGARATSAFLDLDAKYRFSQDLTVKTLLSTTKGVGKTGLDQGLTYSRYGTGVSYRLGDVDEAPYVKWLGTGPNVPGRNADGSGFVLSGRAASGIVTNDKETSGQVDAEYRLEKGWMQSLEAGARYSDHRRDSARRYPTFRTPLDTSNLAVSSFIPYPDDFGSGLGGPAGWDNTSWTMTPETMKAYFAANTKATTDQWERRISSELNMRERQTAAYLMANLEGEGWSGNVGLRAVRTRINADIPMPIPVGTCARSAPGQAPIPCPQFPGAITDTNEGQSYYDDQTNPATKFNPLAGLTYYKLASDRTFNNILPSLNLRYELQKDMVARFGASKTIGRQNYNLLGAGYGTPTCNDNGCTVTGPNPNLAPMTAKNLDASWSWFFAKRSLVAVDVFYSKISGYPKTGVGTDTIDLLDPKTSQVRTFKVQTASQQGARISGIELSYEQPLWNSGFGFTSNVSRAKTKVDDGRPMVGASEWSANLGGYFENDRLSARLVANYRSEYVNTSTAPAANANSQGLSVINGIEMPAAPTIAAPVTTVAFNASYSITPNLVLTFDATNLTNVRRAQYRYSEEEQQKLDVIGRQYYVNLKYKF</sequence>
<reference evidence="9 10" key="1">
    <citation type="submission" date="2019-03" db="EMBL/GenBank/DDBJ databases">
        <title>Draft Genome Sequence of Massilia arenosa sp. nov., a Novel Massilia Species Isolated from a Sandy-loam Maize Soil.</title>
        <authorList>
            <person name="Raths R."/>
            <person name="Peta V."/>
            <person name="Bucking H."/>
        </authorList>
    </citation>
    <scope>NUCLEOTIDE SEQUENCE [LARGE SCALE GENOMIC DNA]</scope>
    <source>
        <strain evidence="9 10">MC02</strain>
    </source>
</reference>
<dbReference type="AlphaFoldDB" id="A0A4Y9S7T4"/>
<dbReference type="GO" id="GO:0009279">
    <property type="term" value="C:cell outer membrane"/>
    <property type="evidence" value="ECO:0007669"/>
    <property type="project" value="UniProtKB-SubCell"/>
</dbReference>
<dbReference type="Gene3D" id="2.40.170.20">
    <property type="entry name" value="TonB-dependent receptor, beta-barrel domain"/>
    <property type="match status" value="1"/>
</dbReference>
<dbReference type="NCBIfam" id="TIGR01782">
    <property type="entry name" value="TonB-Xanth-Caul"/>
    <property type="match status" value="1"/>
</dbReference>
<dbReference type="SUPFAM" id="SSF56935">
    <property type="entry name" value="Porins"/>
    <property type="match status" value="1"/>
</dbReference>
<evidence type="ECO:0000313" key="10">
    <source>
        <dbReference type="Proteomes" id="UP000298438"/>
    </source>
</evidence>
<keyword evidence="3 5" id="KW-0472">Membrane</keyword>
<comment type="similarity">
    <text evidence="2 5">Belongs to the TonB-dependent receptor family.</text>
</comment>
<evidence type="ECO:0000313" key="9">
    <source>
        <dbReference type="EMBL" id="TFW17592.1"/>
    </source>
</evidence>
<evidence type="ECO:0000256" key="4">
    <source>
        <dbReference type="ARBA" id="ARBA00023237"/>
    </source>
</evidence>
<accession>A0A4Y9S7T4</accession>
<keyword evidence="9" id="KW-0675">Receptor</keyword>
<keyword evidence="5" id="KW-0798">TonB box</keyword>
<gene>
    <name evidence="9" type="ORF">E4L96_14230</name>
</gene>
<evidence type="ECO:0000256" key="6">
    <source>
        <dbReference type="SAM" id="SignalP"/>
    </source>
</evidence>
<comment type="caution">
    <text evidence="9">The sequence shown here is derived from an EMBL/GenBank/DDBJ whole genome shotgun (WGS) entry which is preliminary data.</text>
</comment>
<dbReference type="OrthoDB" id="8727862at2"/>
<feature type="domain" description="TonB-dependent receptor-like beta-barrel" evidence="7">
    <location>
        <begin position="450"/>
        <end position="960"/>
    </location>
</feature>
<dbReference type="InterPro" id="IPR000531">
    <property type="entry name" value="Beta-barrel_TonB"/>
</dbReference>
<evidence type="ECO:0000259" key="7">
    <source>
        <dbReference type="Pfam" id="PF00593"/>
    </source>
</evidence>
<evidence type="ECO:0000256" key="3">
    <source>
        <dbReference type="ARBA" id="ARBA00023136"/>
    </source>
</evidence>
<comment type="subcellular location">
    <subcellularLocation>
        <location evidence="1 5">Cell outer membrane</location>
    </subcellularLocation>
</comment>
<dbReference type="EMBL" id="SPVF01000180">
    <property type="protein sequence ID" value="TFW17592.1"/>
    <property type="molecule type" value="Genomic_DNA"/>
</dbReference>
<evidence type="ECO:0000256" key="5">
    <source>
        <dbReference type="RuleBase" id="RU003357"/>
    </source>
</evidence>
<feature type="chain" id="PRO_5021376590" evidence="6">
    <location>
        <begin position="24"/>
        <end position="993"/>
    </location>
</feature>
<dbReference type="Pfam" id="PF07715">
    <property type="entry name" value="Plug"/>
    <property type="match status" value="1"/>
</dbReference>
<protein>
    <submittedName>
        <fullName evidence="9">TonB-dependent receptor</fullName>
    </submittedName>
</protein>
<evidence type="ECO:0000259" key="8">
    <source>
        <dbReference type="Pfam" id="PF07715"/>
    </source>
</evidence>
<name>A0A4Y9S7T4_9BURK</name>
<dbReference type="Gene3D" id="2.170.130.10">
    <property type="entry name" value="TonB-dependent receptor, plug domain"/>
    <property type="match status" value="1"/>
</dbReference>
<feature type="domain" description="TonB-dependent receptor plug" evidence="8">
    <location>
        <begin position="56"/>
        <end position="167"/>
    </location>
</feature>
<dbReference type="PANTHER" id="PTHR40980:SF4">
    <property type="entry name" value="TONB-DEPENDENT RECEPTOR-LIKE BETA-BARREL DOMAIN-CONTAINING PROTEIN"/>
    <property type="match status" value="1"/>
</dbReference>